<dbReference type="Gene3D" id="1.10.3210.10">
    <property type="entry name" value="Hypothetical protein af1432"/>
    <property type="match status" value="1"/>
</dbReference>
<dbReference type="Proteomes" id="UP000094580">
    <property type="component" value="Unassembled WGS sequence"/>
</dbReference>
<feature type="domain" description="HD" evidence="1">
    <location>
        <begin position="58"/>
        <end position="205"/>
    </location>
</feature>
<dbReference type="EMBL" id="MDKC01000004">
    <property type="protein sequence ID" value="ODG92968.1"/>
    <property type="molecule type" value="Genomic_DNA"/>
</dbReference>
<organism evidence="2 3">
    <name type="scientific">Gottfriedia luciferensis</name>
    <dbReference type="NCBI Taxonomy" id="178774"/>
    <lineage>
        <taxon>Bacteria</taxon>
        <taxon>Bacillati</taxon>
        <taxon>Bacillota</taxon>
        <taxon>Bacilli</taxon>
        <taxon>Bacillales</taxon>
        <taxon>Bacillaceae</taxon>
        <taxon>Gottfriedia</taxon>
    </lineage>
</organism>
<dbReference type="PANTHER" id="PTHR11373:SF43">
    <property type="entry name" value="DEOXYGUANOSINETRIPHOSPHATE TRIPHOSPHOHYDROLASE-LIKE PROTEIN"/>
    <property type="match status" value="1"/>
</dbReference>
<dbReference type="Pfam" id="PF01966">
    <property type="entry name" value="HD"/>
    <property type="match status" value="1"/>
</dbReference>
<dbReference type="InterPro" id="IPR050135">
    <property type="entry name" value="dGTPase-like"/>
</dbReference>
<gene>
    <name evidence="2" type="ORF">BED47_17470</name>
</gene>
<keyword evidence="3" id="KW-1185">Reference proteome</keyword>
<evidence type="ECO:0000313" key="3">
    <source>
        <dbReference type="Proteomes" id="UP000094580"/>
    </source>
</evidence>
<dbReference type="SUPFAM" id="SSF109604">
    <property type="entry name" value="HD-domain/PDEase-like"/>
    <property type="match status" value="1"/>
</dbReference>
<dbReference type="SMART" id="SM00471">
    <property type="entry name" value="HDc"/>
    <property type="match status" value="1"/>
</dbReference>
<reference evidence="2 3" key="1">
    <citation type="submission" date="2016-07" db="EMBL/GenBank/DDBJ databases">
        <authorList>
            <person name="Townsley L."/>
            <person name="Shank E.A."/>
        </authorList>
    </citation>
    <scope>NUCLEOTIDE SEQUENCE [LARGE SCALE GENOMIC DNA]</scope>
    <source>
        <strain evidence="2 3">CH01</strain>
    </source>
</reference>
<proteinExistence type="predicted"/>
<dbReference type="RefSeq" id="WP_069032906.1">
    <property type="nucleotide sequence ID" value="NZ_MDKC01000004.1"/>
</dbReference>
<evidence type="ECO:0000259" key="1">
    <source>
        <dbReference type="PROSITE" id="PS51831"/>
    </source>
</evidence>
<sequence length="410" mass="47658">MYKAMYHTFDHLRLSDKQTQEANIAFLHDFNAVLESPHLKKLAKKTQLIPNSEHCHNRLFHTIDVCHVSGLIVEHLNNYFQENNITPINKDLVKAISLAHDIGHPPFGHTGERALDEMMKKMGGFESNAQSIKILVTSSDNFKFRTITALMKYKTNIPLIREEYNGLIKGYYGYMTDYLEPLFLTYQENVIEQSIVDIADTLSYSLSDLKDLILFYGENRFAQLLNKYITEGAMLEETILFFPEVSRSELLYFIPKIMEDIKNNILGEILQNYCKFTSDPLQSIIHDFIDSLVIKINYAQPMYSKLNLPIENELKLFLLNQITKKCFLERSVNREIDKKITHNIQLTYDYLFNLISEDSLLKLDKEILQKLINMSSHTERARFVCDVICHLSDMEIVDFVSKSSKKIIVV</sequence>
<accession>A0ABX2ZTU3</accession>
<comment type="caution">
    <text evidence="2">The sequence shown here is derived from an EMBL/GenBank/DDBJ whole genome shotgun (WGS) entry which is preliminary data.</text>
</comment>
<evidence type="ECO:0000313" key="2">
    <source>
        <dbReference type="EMBL" id="ODG92968.1"/>
    </source>
</evidence>
<dbReference type="InterPro" id="IPR006674">
    <property type="entry name" value="HD_domain"/>
</dbReference>
<protein>
    <recommendedName>
        <fullName evidence="1">HD domain-containing protein</fullName>
    </recommendedName>
</protein>
<dbReference type="InterPro" id="IPR003607">
    <property type="entry name" value="HD/PDEase_dom"/>
</dbReference>
<dbReference type="PANTHER" id="PTHR11373">
    <property type="entry name" value="DEOXYNUCLEOSIDE TRIPHOSPHATE TRIPHOSPHOHYDROLASE"/>
    <property type="match status" value="1"/>
</dbReference>
<dbReference type="PROSITE" id="PS51831">
    <property type="entry name" value="HD"/>
    <property type="match status" value="1"/>
</dbReference>
<dbReference type="CDD" id="cd00077">
    <property type="entry name" value="HDc"/>
    <property type="match status" value="1"/>
</dbReference>
<name>A0ABX2ZTU3_9BACI</name>